<protein>
    <submittedName>
        <fullName evidence="1">Uncharacterized protein</fullName>
    </submittedName>
</protein>
<gene>
    <name evidence="1" type="ORF">MHA02_07660</name>
</gene>
<dbReference type="AlphaFoldDB" id="A0A512IL70"/>
<proteinExistence type="predicted"/>
<organism evidence="1 2">
    <name type="scientific">Methylobacterium haplocladii</name>
    <dbReference type="NCBI Taxonomy" id="1176176"/>
    <lineage>
        <taxon>Bacteria</taxon>
        <taxon>Pseudomonadati</taxon>
        <taxon>Pseudomonadota</taxon>
        <taxon>Alphaproteobacteria</taxon>
        <taxon>Hyphomicrobiales</taxon>
        <taxon>Methylobacteriaceae</taxon>
        <taxon>Methylobacterium</taxon>
    </lineage>
</organism>
<evidence type="ECO:0000313" key="2">
    <source>
        <dbReference type="Proteomes" id="UP000321258"/>
    </source>
</evidence>
<reference evidence="1 2" key="1">
    <citation type="submission" date="2019-07" db="EMBL/GenBank/DDBJ databases">
        <title>Whole genome shotgun sequence of Methylobacterium haplocladii NBRC 107714.</title>
        <authorList>
            <person name="Hosoyama A."/>
            <person name="Uohara A."/>
            <person name="Ohji S."/>
            <person name="Ichikawa N."/>
        </authorList>
    </citation>
    <scope>NUCLEOTIDE SEQUENCE [LARGE SCALE GENOMIC DNA]</scope>
    <source>
        <strain evidence="1 2">NBRC 107714</strain>
    </source>
</reference>
<dbReference type="EMBL" id="BJZT01000006">
    <property type="protein sequence ID" value="GEO98378.1"/>
    <property type="molecule type" value="Genomic_DNA"/>
</dbReference>
<sequence>MAEIEIVYVTTSRNDQRGAPPKRRALPYELGDPLPRIGESVIIDFDAGAPARWIVQDVAHVIEDDRHGVVVRLALPFLP</sequence>
<evidence type="ECO:0000313" key="1">
    <source>
        <dbReference type="EMBL" id="GEO98378.1"/>
    </source>
</evidence>
<dbReference type="OrthoDB" id="7998931at2"/>
<keyword evidence="2" id="KW-1185">Reference proteome</keyword>
<dbReference type="Proteomes" id="UP000321258">
    <property type="component" value="Unassembled WGS sequence"/>
</dbReference>
<name>A0A512IL70_9HYPH</name>
<accession>A0A512IL70</accession>
<comment type="caution">
    <text evidence="1">The sequence shown here is derived from an EMBL/GenBank/DDBJ whole genome shotgun (WGS) entry which is preliminary data.</text>
</comment>